<dbReference type="AlphaFoldDB" id="A0AAN9Y0G6"/>
<evidence type="ECO:0000313" key="4">
    <source>
        <dbReference type="Proteomes" id="UP001367676"/>
    </source>
</evidence>
<feature type="compositionally biased region" description="Low complexity" evidence="1">
    <location>
        <begin position="91"/>
        <end position="100"/>
    </location>
</feature>
<protein>
    <submittedName>
        <fullName evidence="3">Uncharacterized protein</fullName>
    </submittedName>
</protein>
<feature type="transmembrane region" description="Helical" evidence="2">
    <location>
        <begin position="32"/>
        <end position="56"/>
    </location>
</feature>
<dbReference type="EMBL" id="JBBCAQ010000034">
    <property type="protein sequence ID" value="KAK7579822.1"/>
    <property type="molecule type" value="Genomic_DNA"/>
</dbReference>
<organism evidence="3 4">
    <name type="scientific">Parthenolecanium corni</name>
    <dbReference type="NCBI Taxonomy" id="536013"/>
    <lineage>
        <taxon>Eukaryota</taxon>
        <taxon>Metazoa</taxon>
        <taxon>Ecdysozoa</taxon>
        <taxon>Arthropoda</taxon>
        <taxon>Hexapoda</taxon>
        <taxon>Insecta</taxon>
        <taxon>Pterygota</taxon>
        <taxon>Neoptera</taxon>
        <taxon>Paraneoptera</taxon>
        <taxon>Hemiptera</taxon>
        <taxon>Sternorrhyncha</taxon>
        <taxon>Coccoidea</taxon>
        <taxon>Coccidae</taxon>
        <taxon>Parthenolecanium</taxon>
    </lineage>
</organism>
<keyword evidence="2" id="KW-1133">Transmembrane helix</keyword>
<proteinExistence type="predicted"/>
<feature type="region of interest" description="Disordered" evidence="1">
    <location>
        <begin position="65"/>
        <end position="109"/>
    </location>
</feature>
<keyword evidence="2" id="KW-0812">Transmembrane</keyword>
<evidence type="ECO:0000256" key="2">
    <source>
        <dbReference type="SAM" id="Phobius"/>
    </source>
</evidence>
<reference evidence="3 4" key="1">
    <citation type="submission" date="2024-03" db="EMBL/GenBank/DDBJ databases">
        <title>Adaptation during the transition from Ophiocordyceps entomopathogen to insect associate is accompanied by gene loss and intensified selection.</title>
        <authorList>
            <person name="Ward C.M."/>
            <person name="Onetto C.A."/>
            <person name="Borneman A.R."/>
        </authorList>
    </citation>
    <scope>NUCLEOTIDE SEQUENCE [LARGE SCALE GENOMIC DNA]</scope>
    <source>
        <strain evidence="3">AWRI1</strain>
        <tissue evidence="3">Single Adult Female</tissue>
    </source>
</reference>
<sequence>MFVLAAVGCVGLVFVDMGVVDTSGLFAGVVYLMYVLGAVVKLVVAAIFLYFFFVVFDYYKELRDGPSAPQTPKQSTPPRPLQTPPRPPQTSPRSAQKSPRPSSPSPIKQ</sequence>
<accession>A0AAN9Y0G6</accession>
<name>A0AAN9Y0G6_9HEMI</name>
<feature type="compositionally biased region" description="Pro residues" evidence="1">
    <location>
        <begin position="75"/>
        <end position="90"/>
    </location>
</feature>
<comment type="caution">
    <text evidence="3">The sequence shown here is derived from an EMBL/GenBank/DDBJ whole genome shotgun (WGS) entry which is preliminary data.</text>
</comment>
<keyword evidence="2" id="KW-0472">Membrane</keyword>
<evidence type="ECO:0000256" key="1">
    <source>
        <dbReference type="SAM" id="MobiDB-lite"/>
    </source>
</evidence>
<dbReference type="Proteomes" id="UP001367676">
    <property type="component" value="Unassembled WGS sequence"/>
</dbReference>
<keyword evidence="4" id="KW-1185">Reference proteome</keyword>
<evidence type="ECO:0000313" key="3">
    <source>
        <dbReference type="EMBL" id="KAK7579822.1"/>
    </source>
</evidence>
<gene>
    <name evidence="3" type="ORF">V9T40_000451</name>
</gene>